<accession>A0A9P4QWD5</accession>
<evidence type="ECO:0000313" key="2">
    <source>
        <dbReference type="Proteomes" id="UP000799444"/>
    </source>
</evidence>
<organism evidence="1 2">
    <name type="scientific">Polyplosphaeria fusca</name>
    <dbReference type="NCBI Taxonomy" id="682080"/>
    <lineage>
        <taxon>Eukaryota</taxon>
        <taxon>Fungi</taxon>
        <taxon>Dikarya</taxon>
        <taxon>Ascomycota</taxon>
        <taxon>Pezizomycotina</taxon>
        <taxon>Dothideomycetes</taxon>
        <taxon>Pleosporomycetidae</taxon>
        <taxon>Pleosporales</taxon>
        <taxon>Tetraplosphaeriaceae</taxon>
        <taxon>Polyplosphaeria</taxon>
    </lineage>
</organism>
<protein>
    <submittedName>
        <fullName evidence="1">Uncharacterized protein</fullName>
    </submittedName>
</protein>
<dbReference type="AlphaFoldDB" id="A0A9P4QWD5"/>
<reference evidence="1" key="1">
    <citation type="journal article" date="2020" name="Stud. Mycol.">
        <title>101 Dothideomycetes genomes: a test case for predicting lifestyles and emergence of pathogens.</title>
        <authorList>
            <person name="Haridas S."/>
            <person name="Albert R."/>
            <person name="Binder M."/>
            <person name="Bloem J."/>
            <person name="Labutti K."/>
            <person name="Salamov A."/>
            <person name="Andreopoulos B."/>
            <person name="Baker S."/>
            <person name="Barry K."/>
            <person name="Bills G."/>
            <person name="Bluhm B."/>
            <person name="Cannon C."/>
            <person name="Castanera R."/>
            <person name="Culley D."/>
            <person name="Daum C."/>
            <person name="Ezra D."/>
            <person name="Gonzalez J."/>
            <person name="Henrissat B."/>
            <person name="Kuo A."/>
            <person name="Liang C."/>
            <person name="Lipzen A."/>
            <person name="Lutzoni F."/>
            <person name="Magnuson J."/>
            <person name="Mondo S."/>
            <person name="Nolan M."/>
            <person name="Ohm R."/>
            <person name="Pangilinan J."/>
            <person name="Park H.-J."/>
            <person name="Ramirez L."/>
            <person name="Alfaro M."/>
            <person name="Sun H."/>
            <person name="Tritt A."/>
            <person name="Yoshinaga Y."/>
            <person name="Zwiers L.-H."/>
            <person name="Turgeon B."/>
            <person name="Goodwin S."/>
            <person name="Spatafora J."/>
            <person name="Crous P."/>
            <person name="Grigoriev I."/>
        </authorList>
    </citation>
    <scope>NUCLEOTIDE SEQUENCE</scope>
    <source>
        <strain evidence="1">CBS 125425</strain>
    </source>
</reference>
<dbReference type="Proteomes" id="UP000799444">
    <property type="component" value="Unassembled WGS sequence"/>
</dbReference>
<dbReference type="EMBL" id="ML996178">
    <property type="protein sequence ID" value="KAF2732382.1"/>
    <property type="molecule type" value="Genomic_DNA"/>
</dbReference>
<name>A0A9P4QWD5_9PLEO</name>
<proteinExistence type="predicted"/>
<gene>
    <name evidence="1" type="ORF">EJ04DRAFT_566062</name>
</gene>
<comment type="caution">
    <text evidence="1">The sequence shown here is derived from an EMBL/GenBank/DDBJ whole genome shotgun (WGS) entry which is preliminary data.</text>
</comment>
<keyword evidence="2" id="KW-1185">Reference proteome</keyword>
<sequence>MFPFKNTNRKMSYPKAMIQRQTPTNNGLQVTVNTARIPATSFPRFSELPLEVRERVYEEYFLMEPGLCWCFGGDFDQPILQVGEATRREAFPALLRLTSSDPCYPYFWPYNSPRPTTSFTEGSFAAFRYQSITWDGSTNCYLQVRLKENNSGLGQPRKTYDFLSLCHGLVGITIRADMLSLHTLDVMAADEDAEKFGDYLISPSKVVSRMGITALSQCKRLRRVHFKWRGTSDGTEDWTTILENIGLRTHSILFPSHRNIRVSIEYFQPMICRRRSWIRPGNGWKCTYIPSPNPREGYPEMWNLEVADFLGKRE</sequence>
<evidence type="ECO:0000313" key="1">
    <source>
        <dbReference type="EMBL" id="KAF2732382.1"/>
    </source>
</evidence>